<evidence type="ECO:0000256" key="1">
    <source>
        <dbReference type="ARBA" id="ARBA00022491"/>
    </source>
</evidence>
<dbReference type="PANTHER" id="PTHR30055">
    <property type="entry name" value="HTH-TYPE TRANSCRIPTIONAL REGULATOR RUTR"/>
    <property type="match status" value="1"/>
</dbReference>
<dbReference type="EMBL" id="VDMP01000021">
    <property type="protein sequence ID" value="TNM41954.1"/>
    <property type="molecule type" value="Genomic_DNA"/>
</dbReference>
<keyword evidence="2" id="KW-0805">Transcription regulation</keyword>
<dbReference type="InterPro" id="IPR036271">
    <property type="entry name" value="Tet_transcr_reg_TetR-rel_C_sf"/>
</dbReference>
<keyword evidence="8" id="KW-1185">Reference proteome</keyword>
<gene>
    <name evidence="7" type="ORF">FHP29_08260</name>
</gene>
<keyword evidence="4" id="KW-0804">Transcription</keyword>
<dbReference type="AlphaFoldDB" id="A0A5C4W135"/>
<evidence type="ECO:0000313" key="8">
    <source>
        <dbReference type="Proteomes" id="UP000313231"/>
    </source>
</evidence>
<comment type="caution">
    <text evidence="7">The sequence shown here is derived from an EMBL/GenBank/DDBJ whole genome shotgun (WGS) entry which is preliminary data.</text>
</comment>
<dbReference type="InterPro" id="IPR050109">
    <property type="entry name" value="HTH-type_TetR-like_transc_reg"/>
</dbReference>
<feature type="domain" description="HTH tetR-type" evidence="6">
    <location>
        <begin position="14"/>
        <end position="74"/>
    </location>
</feature>
<evidence type="ECO:0000313" key="7">
    <source>
        <dbReference type="EMBL" id="TNM41954.1"/>
    </source>
</evidence>
<dbReference type="Proteomes" id="UP000313231">
    <property type="component" value="Unassembled WGS sequence"/>
</dbReference>
<dbReference type="GO" id="GO:0003700">
    <property type="term" value="F:DNA-binding transcription factor activity"/>
    <property type="evidence" value="ECO:0007669"/>
    <property type="project" value="TreeGrafter"/>
</dbReference>
<dbReference type="PROSITE" id="PS50977">
    <property type="entry name" value="HTH_TETR_2"/>
    <property type="match status" value="1"/>
</dbReference>
<dbReference type="InterPro" id="IPR009057">
    <property type="entry name" value="Homeodomain-like_sf"/>
</dbReference>
<protein>
    <submittedName>
        <fullName evidence="7">TetR/AcrR family transcriptional regulator</fullName>
    </submittedName>
</protein>
<dbReference type="InterPro" id="IPR001647">
    <property type="entry name" value="HTH_TetR"/>
</dbReference>
<evidence type="ECO:0000259" key="6">
    <source>
        <dbReference type="PROSITE" id="PS50977"/>
    </source>
</evidence>
<sequence length="202" mass="20990">MGAMGSASVASKRAVTRAQILDATVEAIGREGVAGIRIDAVAAAAGVSPGLIYYHFANRQALVRAGLVEALERYTSQSRSPGGRDSVAHLVDELQRHIGLPEDGGEGRGRVRTAAMEAAVFDPELLPALVHSTQLWEASVARLIERARGEGGDPVEVAGVAEALTAIADGLRQRVLSGTLARDEARRMVATIVPVLLAGPAG</sequence>
<name>A0A5C4W135_9ACTN</name>
<keyword evidence="1" id="KW-0678">Repressor</keyword>
<dbReference type="PRINTS" id="PR00455">
    <property type="entry name" value="HTHTETR"/>
</dbReference>
<dbReference type="SUPFAM" id="SSF48498">
    <property type="entry name" value="Tetracyclin repressor-like, C-terminal domain"/>
    <property type="match status" value="1"/>
</dbReference>
<accession>A0A5C4W135</accession>
<dbReference type="SUPFAM" id="SSF46689">
    <property type="entry name" value="Homeodomain-like"/>
    <property type="match status" value="1"/>
</dbReference>
<organism evidence="7 8">
    <name type="scientific">Nocardioides albidus</name>
    <dbReference type="NCBI Taxonomy" id="1517589"/>
    <lineage>
        <taxon>Bacteria</taxon>
        <taxon>Bacillati</taxon>
        <taxon>Actinomycetota</taxon>
        <taxon>Actinomycetes</taxon>
        <taxon>Propionibacteriales</taxon>
        <taxon>Nocardioidaceae</taxon>
        <taxon>Nocardioides</taxon>
    </lineage>
</organism>
<dbReference type="Pfam" id="PF13977">
    <property type="entry name" value="TetR_C_6"/>
    <property type="match status" value="1"/>
</dbReference>
<keyword evidence="3 5" id="KW-0238">DNA-binding</keyword>
<evidence type="ECO:0000256" key="3">
    <source>
        <dbReference type="ARBA" id="ARBA00023125"/>
    </source>
</evidence>
<evidence type="ECO:0000256" key="4">
    <source>
        <dbReference type="ARBA" id="ARBA00023163"/>
    </source>
</evidence>
<dbReference type="InterPro" id="IPR039538">
    <property type="entry name" value="BetI_C"/>
</dbReference>
<evidence type="ECO:0000256" key="2">
    <source>
        <dbReference type="ARBA" id="ARBA00023015"/>
    </source>
</evidence>
<dbReference type="Gene3D" id="1.10.357.10">
    <property type="entry name" value="Tetracycline Repressor, domain 2"/>
    <property type="match status" value="1"/>
</dbReference>
<dbReference type="PANTHER" id="PTHR30055:SF200">
    <property type="entry name" value="HTH-TYPE TRANSCRIPTIONAL REPRESSOR BDCR"/>
    <property type="match status" value="1"/>
</dbReference>
<proteinExistence type="predicted"/>
<evidence type="ECO:0000256" key="5">
    <source>
        <dbReference type="PROSITE-ProRule" id="PRU00335"/>
    </source>
</evidence>
<dbReference type="GO" id="GO:0000976">
    <property type="term" value="F:transcription cis-regulatory region binding"/>
    <property type="evidence" value="ECO:0007669"/>
    <property type="project" value="TreeGrafter"/>
</dbReference>
<dbReference type="Pfam" id="PF00440">
    <property type="entry name" value="TetR_N"/>
    <property type="match status" value="1"/>
</dbReference>
<reference evidence="7 8" key="1">
    <citation type="journal article" date="2016" name="Int. J. Syst. Evol. Microbiol.">
        <title>Nocardioides albidus sp. nov., an actinobacterium isolated from garden soil.</title>
        <authorList>
            <person name="Singh H."/>
            <person name="Du J."/>
            <person name="Trinh H."/>
            <person name="Won K."/>
            <person name="Yang J.E."/>
            <person name="Yin C."/>
            <person name="Kook M."/>
            <person name="Yi T.H."/>
        </authorList>
    </citation>
    <scope>NUCLEOTIDE SEQUENCE [LARGE SCALE GENOMIC DNA]</scope>
    <source>
        <strain evidence="7 8">CCTCC AB 2015297</strain>
    </source>
</reference>
<feature type="DNA-binding region" description="H-T-H motif" evidence="5">
    <location>
        <begin position="37"/>
        <end position="56"/>
    </location>
</feature>